<dbReference type="PROSITE" id="PS50088">
    <property type="entry name" value="ANK_REPEAT"/>
    <property type="match status" value="2"/>
</dbReference>
<accession>A0A8F8PR51</accession>
<keyword evidence="1" id="KW-0677">Repeat</keyword>
<protein>
    <submittedName>
        <fullName evidence="3">Ankyrin repeat protein</fullName>
    </submittedName>
</protein>
<dbReference type="PANTHER" id="PTHR24171">
    <property type="entry name" value="ANKYRIN REPEAT DOMAIN-CONTAINING PROTEIN 39-RELATED"/>
    <property type="match status" value="1"/>
</dbReference>
<dbReference type="InterPro" id="IPR002110">
    <property type="entry name" value="Ankyrin_rpt"/>
</dbReference>
<organism evidence="3">
    <name type="scientific">Clandestinovirus</name>
    <dbReference type="NCBI Taxonomy" id="2831644"/>
    <lineage>
        <taxon>Viruses</taxon>
    </lineage>
</organism>
<dbReference type="SUPFAM" id="SSF48403">
    <property type="entry name" value="Ankyrin repeat"/>
    <property type="match status" value="1"/>
</dbReference>
<reference evidence="3" key="1">
    <citation type="submission" date="2021-06" db="EMBL/GenBank/DDBJ databases">
        <authorList>
            <person name="Rolland C."/>
        </authorList>
    </citation>
    <scope>NUCLEOTIDE SEQUENCE</scope>
    <source>
        <strain evidence="3">347.936635</strain>
    </source>
</reference>
<dbReference type="SMART" id="SM00248">
    <property type="entry name" value="ANK"/>
    <property type="match status" value="3"/>
</dbReference>
<proteinExistence type="predicted"/>
<gene>
    <name evidence="3" type="ORF">KOM_12_476</name>
</gene>
<dbReference type="Pfam" id="PF12796">
    <property type="entry name" value="Ank_2"/>
    <property type="match status" value="2"/>
</dbReference>
<keyword evidence="2" id="KW-0040">ANK repeat</keyword>
<dbReference type="Gene3D" id="1.25.40.20">
    <property type="entry name" value="Ankyrin repeat-containing domain"/>
    <property type="match status" value="2"/>
</dbReference>
<dbReference type="InterPro" id="IPR036770">
    <property type="entry name" value="Ankyrin_rpt-contain_sf"/>
</dbReference>
<evidence type="ECO:0000256" key="2">
    <source>
        <dbReference type="ARBA" id="ARBA00023043"/>
    </source>
</evidence>
<name>A0A8F8PR51_9VIRU</name>
<dbReference type="EMBL" id="MZ420154">
    <property type="protein sequence ID" value="QYA18744.1"/>
    <property type="molecule type" value="Genomic_DNA"/>
</dbReference>
<sequence>MTDTSPTDLLLKLMLLERLMKQGQRRKVKTPAINAIKIKSTEALRAALNADPTLVNQITDGYGTPILYTIRKGWYEGAQVLLRDYHANPNLTPDDQYTPLFYAAATDNASMMSLLLEYGANFESLEGDANVNIVEHICRVMATLGKRSNESTNVESLKFTLRYIAQRPALHYMLWRQNMASSGRTTLHYALQAPNALVLYILLEYMSAISLDRLATFINAVDTDGDTALHLAAKADDTGCIDILRHYGASTTIRNGEQKTPVECAKMSLVKKALIKRYVQ</sequence>
<evidence type="ECO:0000256" key="1">
    <source>
        <dbReference type="ARBA" id="ARBA00022737"/>
    </source>
</evidence>
<evidence type="ECO:0000313" key="3">
    <source>
        <dbReference type="EMBL" id="QYA18744.1"/>
    </source>
</evidence>
<dbReference type="PROSITE" id="PS50297">
    <property type="entry name" value="ANK_REP_REGION"/>
    <property type="match status" value="2"/>
</dbReference>